<dbReference type="SUPFAM" id="SSF53850">
    <property type="entry name" value="Periplasmic binding protein-like II"/>
    <property type="match status" value="1"/>
</dbReference>
<reference evidence="2" key="1">
    <citation type="submission" date="2018-05" db="EMBL/GenBank/DDBJ databases">
        <authorList>
            <person name="Lanie J.A."/>
            <person name="Ng W.-L."/>
            <person name="Kazmierczak K.M."/>
            <person name="Andrzejewski T.M."/>
            <person name="Davidsen T.M."/>
            <person name="Wayne K.J."/>
            <person name="Tettelin H."/>
            <person name="Glass J.I."/>
            <person name="Rusch D."/>
            <person name="Podicherti R."/>
            <person name="Tsui H.-C.T."/>
            <person name="Winkler M.E."/>
        </authorList>
    </citation>
    <scope>NUCLEOTIDE SEQUENCE</scope>
</reference>
<dbReference type="AlphaFoldDB" id="A0A383AEC2"/>
<dbReference type="GO" id="GO:0043190">
    <property type="term" value="C:ATP-binding cassette (ABC) transporter complex"/>
    <property type="evidence" value="ECO:0007669"/>
    <property type="project" value="InterPro"/>
</dbReference>
<dbReference type="GO" id="GO:0022857">
    <property type="term" value="F:transmembrane transporter activity"/>
    <property type="evidence" value="ECO:0007669"/>
    <property type="project" value="InterPro"/>
</dbReference>
<feature type="non-terminal residue" evidence="2">
    <location>
        <position position="1"/>
    </location>
</feature>
<feature type="non-terminal residue" evidence="2">
    <location>
        <position position="252"/>
    </location>
</feature>
<dbReference type="CDD" id="cd13607">
    <property type="entry name" value="PBP2_AfProX_like"/>
    <property type="match status" value="1"/>
</dbReference>
<feature type="domain" description="ABC-type glycine betaine transport system substrate-binding" evidence="1">
    <location>
        <begin position="2"/>
        <end position="230"/>
    </location>
</feature>
<accession>A0A383AEC2</accession>
<evidence type="ECO:0000313" key="2">
    <source>
        <dbReference type="EMBL" id="SVE05418.1"/>
    </source>
</evidence>
<organism evidence="2">
    <name type="scientific">marine metagenome</name>
    <dbReference type="NCBI Taxonomy" id="408172"/>
    <lineage>
        <taxon>unclassified sequences</taxon>
        <taxon>metagenomes</taxon>
        <taxon>ecological metagenomes</taxon>
    </lineage>
</organism>
<evidence type="ECO:0000259" key="1">
    <source>
        <dbReference type="Pfam" id="PF04069"/>
    </source>
</evidence>
<proteinExistence type="predicted"/>
<dbReference type="Gene3D" id="3.40.190.10">
    <property type="entry name" value="Periplasmic binding protein-like II"/>
    <property type="match status" value="1"/>
</dbReference>
<name>A0A383AEC2_9ZZZZ</name>
<dbReference type="InterPro" id="IPR007210">
    <property type="entry name" value="ABC_Gly_betaine_transp_sub-bd"/>
</dbReference>
<dbReference type="Gene3D" id="3.40.190.120">
    <property type="entry name" value="Osmoprotection protein (prox), domain 2"/>
    <property type="match status" value="1"/>
</dbReference>
<protein>
    <recommendedName>
        <fullName evidence="1">ABC-type glycine betaine transport system substrate-binding domain-containing protein</fullName>
    </recommendedName>
</protein>
<dbReference type="Pfam" id="PF04069">
    <property type="entry name" value="OpuAC"/>
    <property type="match status" value="1"/>
</dbReference>
<dbReference type="InterPro" id="IPR041894">
    <property type="entry name" value="PBP2_ProX-like"/>
</dbReference>
<gene>
    <name evidence="2" type="ORF">METZ01_LOCUS458272</name>
</gene>
<sequence>SVILGEAIAHLARSAGANTEHRGELGGTQVLWKALLRGDIDVYPEYTGTIAQEILAGTGVEGQEAIAAALAARGVLMSRPLGFNNTYALGMKEEIAARLGISAISDLVDHPEFAFGFSNEFMDRGDGWPSLRQRYRLPHLDVKGLAHQLAYSGLEAGSIQVTDLYSTDADIQYHHLRVLEDDLGHFPAYHAVLLYRADLHQRAPDIVRALLRLEGLISDATMTGLNARAKPPDDIGIDRIPEAQVASDFLSE</sequence>
<dbReference type="EMBL" id="UINC01191001">
    <property type="protein sequence ID" value="SVE05418.1"/>
    <property type="molecule type" value="Genomic_DNA"/>
</dbReference>